<protein>
    <submittedName>
        <fullName evidence="3">Uncharacterized protein</fullName>
    </submittedName>
</protein>
<feature type="region of interest" description="Disordered" evidence="1">
    <location>
        <begin position="203"/>
        <end position="236"/>
    </location>
</feature>
<comment type="caution">
    <text evidence="3">The sequence shown here is derived from an EMBL/GenBank/DDBJ whole genome shotgun (WGS) entry which is preliminary data.</text>
</comment>
<feature type="transmembrane region" description="Helical" evidence="2">
    <location>
        <begin position="68"/>
        <end position="94"/>
    </location>
</feature>
<keyword evidence="2" id="KW-1133">Transmembrane helix</keyword>
<organism evidence="3 4">
    <name type="scientific">Ktedonospora formicarum</name>
    <dbReference type="NCBI Taxonomy" id="2778364"/>
    <lineage>
        <taxon>Bacteria</taxon>
        <taxon>Bacillati</taxon>
        <taxon>Chloroflexota</taxon>
        <taxon>Ktedonobacteria</taxon>
        <taxon>Ktedonobacterales</taxon>
        <taxon>Ktedonobacteraceae</taxon>
        <taxon>Ktedonospora</taxon>
    </lineage>
</organism>
<feature type="region of interest" description="Disordered" evidence="1">
    <location>
        <begin position="386"/>
        <end position="484"/>
    </location>
</feature>
<feature type="compositionally biased region" description="Basic and acidic residues" evidence="1">
    <location>
        <begin position="457"/>
        <end position="468"/>
    </location>
</feature>
<gene>
    <name evidence="3" type="ORF">KSX_09620</name>
</gene>
<evidence type="ECO:0000313" key="4">
    <source>
        <dbReference type="Proteomes" id="UP000612362"/>
    </source>
</evidence>
<keyword evidence="4" id="KW-1185">Reference proteome</keyword>
<evidence type="ECO:0000313" key="3">
    <source>
        <dbReference type="EMBL" id="GHO42799.1"/>
    </source>
</evidence>
<feature type="region of interest" description="Disordered" evidence="1">
    <location>
        <begin position="248"/>
        <end position="276"/>
    </location>
</feature>
<feature type="compositionally biased region" description="Polar residues" evidence="1">
    <location>
        <begin position="399"/>
        <end position="410"/>
    </location>
</feature>
<proteinExistence type="predicted"/>
<dbReference type="Proteomes" id="UP000612362">
    <property type="component" value="Unassembled WGS sequence"/>
</dbReference>
<feature type="compositionally biased region" description="Polar residues" evidence="1">
    <location>
        <begin position="223"/>
        <end position="234"/>
    </location>
</feature>
<feature type="compositionally biased region" description="Polar residues" evidence="1">
    <location>
        <begin position="248"/>
        <end position="260"/>
    </location>
</feature>
<reference evidence="3" key="1">
    <citation type="submission" date="2020-10" db="EMBL/GenBank/DDBJ databases">
        <title>Taxonomic study of unclassified bacteria belonging to the class Ktedonobacteria.</title>
        <authorList>
            <person name="Yabe S."/>
            <person name="Wang C.M."/>
            <person name="Zheng Y."/>
            <person name="Sakai Y."/>
            <person name="Cavaletti L."/>
            <person name="Monciardini P."/>
            <person name="Donadio S."/>
        </authorList>
    </citation>
    <scope>NUCLEOTIDE SEQUENCE</scope>
    <source>
        <strain evidence="3">SOSP1-1</strain>
    </source>
</reference>
<dbReference type="RefSeq" id="WP_220192303.1">
    <property type="nucleotide sequence ID" value="NZ_BNJF01000001.1"/>
</dbReference>
<name>A0A8J3HZI7_9CHLR</name>
<sequence>MQASQTTTNTTERGGASRQQRLLFRFLPIVGVMVLIGFLEGWPPTTWVYLFHVYTQWETLWSQQQTALLLPVFVLALQSILLLVAWGLCLWLAFRELKAFIGSNQQQAVAPLTPYHQGVHIAPPQAVYNAPNQPQVYAQHQPYLQAQSQQPFPGSGVQQPIQAHQQPPVPMPYPAAQQPVQPHWHPAQAQQAFKTQQPVQHLQLPRGNSGTQPPLVAPAMQTPPIQGQAHTSSPEMPLTTPILPIDSSIPTPQIGSQETPDQFPDNPFEDSENTHQPTMQLQALTLPKQELATLPELDEETTLTVIQDVEAAPDEEAIETPFDVDEETGKRQIVAGNNLQKKPFQPGDAQQQAKVLRELGFYQATPEPEKVESGSVLGEAALEVAMNQPTDKEPIQPTRAPQHTANNPFDVQSDLIDLFQEESTIEEESTSDSSLSEEEEESPFVFGNPFEGPIPDVFHHDNVLKKVLQESQQSNEKKRNDEKK</sequence>
<feature type="compositionally biased region" description="Polar residues" evidence="1">
    <location>
        <begin position="203"/>
        <end position="212"/>
    </location>
</feature>
<feature type="compositionally biased region" description="Basic and acidic residues" evidence="1">
    <location>
        <begin position="475"/>
        <end position="484"/>
    </location>
</feature>
<evidence type="ECO:0000256" key="1">
    <source>
        <dbReference type="SAM" id="MobiDB-lite"/>
    </source>
</evidence>
<feature type="compositionally biased region" description="Acidic residues" evidence="1">
    <location>
        <begin position="419"/>
        <end position="442"/>
    </location>
</feature>
<accession>A0A8J3HZI7</accession>
<keyword evidence="2" id="KW-0812">Transmembrane</keyword>
<keyword evidence="2" id="KW-0472">Membrane</keyword>
<evidence type="ECO:0000256" key="2">
    <source>
        <dbReference type="SAM" id="Phobius"/>
    </source>
</evidence>
<feature type="transmembrane region" description="Helical" evidence="2">
    <location>
        <begin position="22"/>
        <end position="39"/>
    </location>
</feature>
<dbReference type="AlphaFoldDB" id="A0A8J3HZI7"/>
<dbReference type="EMBL" id="BNJF01000001">
    <property type="protein sequence ID" value="GHO42799.1"/>
    <property type="molecule type" value="Genomic_DNA"/>
</dbReference>